<feature type="compositionally biased region" description="Basic and acidic residues" evidence="1">
    <location>
        <begin position="1"/>
        <end position="10"/>
    </location>
</feature>
<reference evidence="2" key="1">
    <citation type="submission" date="2020-11" db="EMBL/GenBank/DDBJ databases">
        <authorList>
            <person name="Tran Van P."/>
        </authorList>
    </citation>
    <scope>NUCLEOTIDE SEQUENCE</scope>
</reference>
<gene>
    <name evidence="2" type="ORF">TCEB3V08_LOCUS11890</name>
</gene>
<organism evidence="2">
    <name type="scientific">Timema cristinae</name>
    <name type="common">Walking stick</name>
    <dbReference type="NCBI Taxonomy" id="61476"/>
    <lineage>
        <taxon>Eukaryota</taxon>
        <taxon>Metazoa</taxon>
        <taxon>Ecdysozoa</taxon>
        <taxon>Arthropoda</taxon>
        <taxon>Hexapoda</taxon>
        <taxon>Insecta</taxon>
        <taxon>Pterygota</taxon>
        <taxon>Neoptera</taxon>
        <taxon>Polyneoptera</taxon>
        <taxon>Phasmatodea</taxon>
        <taxon>Timematodea</taxon>
        <taxon>Timematoidea</taxon>
        <taxon>Timematidae</taxon>
        <taxon>Timema</taxon>
    </lineage>
</organism>
<name>A0A7R9DFI2_TIMCR</name>
<proteinExistence type="predicted"/>
<dbReference type="AlphaFoldDB" id="A0A7R9DFI2"/>
<sequence>MSAHEGKQEVGEGGLEPQAPPDYGLATIPIKWRAMCGLQSHGTPVCCSTLFCGVALALY</sequence>
<dbReference type="EMBL" id="OC324041">
    <property type="protein sequence ID" value="CAD7413810.1"/>
    <property type="molecule type" value="Genomic_DNA"/>
</dbReference>
<evidence type="ECO:0000256" key="1">
    <source>
        <dbReference type="SAM" id="MobiDB-lite"/>
    </source>
</evidence>
<evidence type="ECO:0000313" key="2">
    <source>
        <dbReference type="EMBL" id="CAD7413810.1"/>
    </source>
</evidence>
<feature type="region of interest" description="Disordered" evidence="1">
    <location>
        <begin position="1"/>
        <end position="21"/>
    </location>
</feature>
<protein>
    <submittedName>
        <fullName evidence="2">Uncharacterized protein</fullName>
    </submittedName>
</protein>
<accession>A0A7R9DFI2</accession>